<dbReference type="AlphaFoldDB" id="W6Q8N4"/>
<evidence type="ECO:0000313" key="2">
    <source>
        <dbReference type="EMBL" id="CDM33048.1"/>
    </source>
</evidence>
<dbReference type="Proteomes" id="UP000030686">
    <property type="component" value="Unassembled WGS sequence"/>
</dbReference>
<gene>
    <name evidence="2" type="ORF">PROQFM164_S02g003199</name>
</gene>
<keyword evidence="3" id="KW-1185">Reference proteome</keyword>
<name>W6Q8N4_PENRF</name>
<protein>
    <submittedName>
        <fullName evidence="2">Genomic scaffold, ProqFM164S02</fullName>
    </submittedName>
</protein>
<evidence type="ECO:0000313" key="3">
    <source>
        <dbReference type="Proteomes" id="UP000030686"/>
    </source>
</evidence>
<feature type="region of interest" description="Disordered" evidence="1">
    <location>
        <begin position="31"/>
        <end position="50"/>
    </location>
</feature>
<reference evidence="2" key="1">
    <citation type="journal article" date="2014" name="Nat. Commun.">
        <title>Multiple recent horizontal transfers of a large genomic region in cheese making fungi.</title>
        <authorList>
            <person name="Cheeseman K."/>
            <person name="Ropars J."/>
            <person name="Renault P."/>
            <person name="Dupont J."/>
            <person name="Gouzy J."/>
            <person name="Branca A."/>
            <person name="Abraham A.L."/>
            <person name="Ceppi M."/>
            <person name="Conseiller E."/>
            <person name="Debuchy R."/>
            <person name="Malagnac F."/>
            <person name="Goarin A."/>
            <person name="Silar P."/>
            <person name="Lacoste S."/>
            <person name="Sallet E."/>
            <person name="Bensimon A."/>
            <person name="Giraud T."/>
            <person name="Brygoo Y."/>
        </authorList>
    </citation>
    <scope>NUCLEOTIDE SEQUENCE [LARGE SCALE GENOMIC DNA]</scope>
    <source>
        <strain evidence="2">FM164</strain>
    </source>
</reference>
<evidence type="ECO:0000256" key="1">
    <source>
        <dbReference type="SAM" id="MobiDB-lite"/>
    </source>
</evidence>
<dbReference type="EMBL" id="HG792016">
    <property type="protein sequence ID" value="CDM33048.1"/>
    <property type="molecule type" value="Genomic_DNA"/>
</dbReference>
<sequence>MSFFYRPLYLDVYYSMQIVHTKSTYISKMRTETRLSSSPSFASRTRDGQK</sequence>
<proteinExistence type="predicted"/>
<organism evidence="2 3">
    <name type="scientific">Penicillium roqueforti (strain FM164)</name>
    <dbReference type="NCBI Taxonomy" id="1365484"/>
    <lineage>
        <taxon>Eukaryota</taxon>
        <taxon>Fungi</taxon>
        <taxon>Dikarya</taxon>
        <taxon>Ascomycota</taxon>
        <taxon>Pezizomycotina</taxon>
        <taxon>Eurotiomycetes</taxon>
        <taxon>Eurotiomycetidae</taxon>
        <taxon>Eurotiales</taxon>
        <taxon>Aspergillaceae</taxon>
        <taxon>Penicillium</taxon>
    </lineage>
</organism>
<accession>W6Q8N4</accession>
<feature type="compositionally biased region" description="Polar residues" evidence="1">
    <location>
        <begin position="34"/>
        <end position="43"/>
    </location>
</feature>